<protein>
    <recommendedName>
        <fullName evidence="6">RING-type domain-containing protein</fullName>
    </recommendedName>
</protein>
<gene>
    <name evidence="7" type="ORF">GSLYS_00016396001</name>
</gene>
<dbReference type="InterPro" id="IPR013083">
    <property type="entry name" value="Znf_RING/FYVE/PHD"/>
</dbReference>
<dbReference type="Proteomes" id="UP001497497">
    <property type="component" value="Unassembled WGS sequence"/>
</dbReference>
<keyword evidence="8" id="KW-1185">Reference proteome</keyword>
<dbReference type="InterPro" id="IPR001841">
    <property type="entry name" value="Znf_RING"/>
</dbReference>
<evidence type="ECO:0000313" key="7">
    <source>
        <dbReference type="EMBL" id="CAL1542862.1"/>
    </source>
</evidence>
<evidence type="ECO:0000256" key="5">
    <source>
        <dbReference type="SAM" id="MobiDB-lite"/>
    </source>
</evidence>
<evidence type="ECO:0000313" key="8">
    <source>
        <dbReference type="Proteomes" id="UP001497497"/>
    </source>
</evidence>
<evidence type="ECO:0000256" key="2">
    <source>
        <dbReference type="ARBA" id="ARBA00022771"/>
    </source>
</evidence>
<comment type="caution">
    <text evidence="7">The sequence shown here is derived from an EMBL/GenBank/DDBJ whole genome shotgun (WGS) entry which is preliminary data.</text>
</comment>
<sequence>MERLKITSAVDNVLDIQTCLTCYLCGEIYRRPRILPCGHTFCSECLGKLKDEILRDGHNQKTEIEYSDFMDSQNKSDSSDSGPLHDHSSNVDLNKTDSDPSCYRPKSSNQGEVRRPSSKDTDQQLTNGMARSNTFLREKQPSHFERSSSRYSAPAGLGAPEAACSKCGHVSPKTLPRRAKSAQITSPPSRPRDTSAPAPRWNTSPQRSSHLMACSFDQKHGKEMEQFACPIPECNYSLRVMNLARWSPKNNAVSDIIGVWRTVRDSMKDVSTQTDISNNHSVLVTIPRSLIDNRSLQPLGRRRRHSSMMDMAIDSAISMDSLERGYVPVGHLTWRSYAAMVGMNILQQIVHI</sequence>
<dbReference type="PROSITE" id="PS50089">
    <property type="entry name" value="ZF_RING_2"/>
    <property type="match status" value="1"/>
</dbReference>
<evidence type="ECO:0000256" key="1">
    <source>
        <dbReference type="ARBA" id="ARBA00022723"/>
    </source>
</evidence>
<proteinExistence type="predicted"/>
<dbReference type="AlphaFoldDB" id="A0AAV2IDU6"/>
<dbReference type="InterPro" id="IPR027370">
    <property type="entry name" value="Znf-RING_euk"/>
</dbReference>
<evidence type="ECO:0000256" key="3">
    <source>
        <dbReference type="ARBA" id="ARBA00022833"/>
    </source>
</evidence>
<keyword evidence="2 4" id="KW-0863">Zinc-finger</keyword>
<dbReference type="EMBL" id="CAXITT010000510">
    <property type="protein sequence ID" value="CAL1542862.1"/>
    <property type="molecule type" value="Genomic_DNA"/>
</dbReference>
<dbReference type="GO" id="GO:0008270">
    <property type="term" value="F:zinc ion binding"/>
    <property type="evidence" value="ECO:0007669"/>
    <property type="project" value="UniProtKB-KW"/>
</dbReference>
<dbReference type="SUPFAM" id="SSF57850">
    <property type="entry name" value="RING/U-box"/>
    <property type="match status" value="1"/>
</dbReference>
<feature type="compositionally biased region" description="Polar residues" evidence="5">
    <location>
        <begin position="123"/>
        <end position="135"/>
    </location>
</feature>
<dbReference type="InterPro" id="IPR017907">
    <property type="entry name" value="Znf_RING_CS"/>
</dbReference>
<feature type="region of interest" description="Disordered" evidence="5">
    <location>
        <begin position="64"/>
        <end position="209"/>
    </location>
</feature>
<feature type="compositionally biased region" description="Polar residues" evidence="5">
    <location>
        <begin position="70"/>
        <end position="81"/>
    </location>
</feature>
<keyword evidence="3" id="KW-0862">Zinc</keyword>
<keyword evidence="1" id="KW-0479">Metal-binding</keyword>
<organism evidence="7 8">
    <name type="scientific">Lymnaea stagnalis</name>
    <name type="common">Great pond snail</name>
    <name type="synonym">Helix stagnalis</name>
    <dbReference type="NCBI Taxonomy" id="6523"/>
    <lineage>
        <taxon>Eukaryota</taxon>
        <taxon>Metazoa</taxon>
        <taxon>Spiralia</taxon>
        <taxon>Lophotrochozoa</taxon>
        <taxon>Mollusca</taxon>
        <taxon>Gastropoda</taxon>
        <taxon>Heterobranchia</taxon>
        <taxon>Euthyneura</taxon>
        <taxon>Panpulmonata</taxon>
        <taxon>Hygrophila</taxon>
        <taxon>Lymnaeoidea</taxon>
        <taxon>Lymnaeidae</taxon>
        <taxon>Lymnaea</taxon>
    </lineage>
</organism>
<feature type="domain" description="RING-type" evidence="6">
    <location>
        <begin position="22"/>
        <end position="46"/>
    </location>
</feature>
<evidence type="ECO:0000256" key="4">
    <source>
        <dbReference type="PROSITE-ProRule" id="PRU00175"/>
    </source>
</evidence>
<feature type="compositionally biased region" description="Basic and acidic residues" evidence="5">
    <location>
        <begin position="136"/>
        <end position="148"/>
    </location>
</feature>
<dbReference type="PROSITE" id="PS00518">
    <property type="entry name" value="ZF_RING_1"/>
    <property type="match status" value="1"/>
</dbReference>
<reference evidence="7 8" key="1">
    <citation type="submission" date="2024-04" db="EMBL/GenBank/DDBJ databases">
        <authorList>
            <consortium name="Genoscope - CEA"/>
            <person name="William W."/>
        </authorList>
    </citation>
    <scope>NUCLEOTIDE SEQUENCE [LARGE SCALE GENOMIC DNA]</scope>
</reference>
<accession>A0AAV2IDU6</accession>
<dbReference type="Gene3D" id="3.30.40.10">
    <property type="entry name" value="Zinc/RING finger domain, C3HC4 (zinc finger)"/>
    <property type="match status" value="1"/>
</dbReference>
<feature type="compositionally biased region" description="Basic and acidic residues" evidence="5">
    <location>
        <begin position="83"/>
        <end position="98"/>
    </location>
</feature>
<name>A0AAV2IDU6_LYMST</name>
<evidence type="ECO:0000259" key="6">
    <source>
        <dbReference type="PROSITE" id="PS50089"/>
    </source>
</evidence>
<dbReference type="SMART" id="SM00184">
    <property type="entry name" value="RING"/>
    <property type="match status" value="1"/>
</dbReference>
<feature type="compositionally biased region" description="Basic and acidic residues" evidence="5">
    <location>
        <begin position="112"/>
        <end position="122"/>
    </location>
</feature>
<dbReference type="Pfam" id="PF13445">
    <property type="entry name" value="zf-RING_UBOX"/>
    <property type="match status" value="1"/>
</dbReference>